<proteinExistence type="predicted"/>
<protein>
    <submittedName>
        <fullName evidence="2">DUF1541 domain-containing protein</fullName>
    </submittedName>
</protein>
<gene>
    <name evidence="2" type="ORF">PB24_3325</name>
</gene>
<sequence length="52" mass="5638">MAADHMKGMDGAKATIDSAEPTTVYMVDYTPTTGGEPVKNHKWVTESELSTH</sequence>
<dbReference type="EMBL" id="MF996569">
    <property type="protein sequence ID" value="AXJ99411.1"/>
    <property type="molecule type" value="Genomic_DNA"/>
</dbReference>
<dbReference type="Pfam" id="PF07563">
    <property type="entry name" value="DUF1541"/>
    <property type="match status" value="1"/>
</dbReference>
<dbReference type="InterPro" id="IPR011438">
    <property type="entry name" value="DUF1541"/>
</dbReference>
<evidence type="ECO:0000313" key="2">
    <source>
        <dbReference type="EMBL" id="AXJ99411.1"/>
    </source>
</evidence>
<organism evidence="2">
    <name type="scientific">Paenibacillus brasilensis</name>
    <dbReference type="NCBI Taxonomy" id="128574"/>
    <lineage>
        <taxon>Bacteria</taxon>
        <taxon>Bacillati</taxon>
        <taxon>Bacillota</taxon>
        <taxon>Bacilli</taxon>
        <taxon>Bacillales</taxon>
        <taxon>Paenibacillaceae</taxon>
        <taxon>Paenibacillus</taxon>
    </lineage>
</organism>
<feature type="domain" description="DUF1541" evidence="1">
    <location>
        <begin position="2"/>
        <end position="46"/>
    </location>
</feature>
<reference evidence="2" key="1">
    <citation type="journal article" date="2018" name="Appl. Microbiol. Biotechnol.">
        <title>2,3-Butanediol production by the non-pathogenic bacterium Paenibacillus brasilensis.</title>
        <authorList>
            <person name="Dias B.D."/>
            <person name="Lima M.E."/>
            <person name="Vollu R.E."/>
            <person name="da Mota F.F."/>
            <person name="da Silva A.J."/>
            <person name="de Castro A.M."/>
            <person name="Freire D.M."/>
            <person name="Seldin L."/>
        </authorList>
    </citation>
    <scope>NUCLEOTIDE SEQUENCE</scope>
    <source>
        <strain evidence="2">PB24</strain>
    </source>
</reference>
<evidence type="ECO:0000259" key="1">
    <source>
        <dbReference type="Pfam" id="PF07563"/>
    </source>
</evidence>
<name>A0A3Q8H8M1_9BACL</name>
<accession>A0A3Q8H8M1</accession>
<dbReference type="Gene3D" id="2.30.30.1130">
    <property type="match status" value="1"/>
</dbReference>
<dbReference type="AlphaFoldDB" id="A0A3Q8H8M1"/>